<evidence type="ECO:0000256" key="7">
    <source>
        <dbReference type="SAM" id="SignalP"/>
    </source>
</evidence>
<dbReference type="PANTHER" id="PTHR15071">
    <property type="entry name" value="MANNOSE-6-PHOSPHATE RECEPTOR FAMILY MEMBER"/>
    <property type="match status" value="1"/>
</dbReference>
<evidence type="ECO:0000256" key="5">
    <source>
        <dbReference type="ARBA" id="ARBA00023136"/>
    </source>
</evidence>
<comment type="subcellular location">
    <subcellularLocation>
        <location evidence="1">Membrane</location>
        <topology evidence="1">Single-pass membrane protein</topology>
    </subcellularLocation>
</comment>
<evidence type="ECO:0000256" key="2">
    <source>
        <dbReference type="ARBA" id="ARBA00022692"/>
    </source>
</evidence>
<proteinExistence type="predicted"/>
<evidence type="ECO:0000313" key="8">
    <source>
        <dbReference type="Proteomes" id="UP000694844"/>
    </source>
</evidence>
<dbReference type="RefSeq" id="XP_022331493.1">
    <property type="nucleotide sequence ID" value="XM_022475785.1"/>
</dbReference>
<dbReference type="AlphaFoldDB" id="A0A8B8DV17"/>
<reference evidence="9" key="1">
    <citation type="submission" date="2025-08" db="UniProtKB">
        <authorList>
            <consortium name="RefSeq"/>
        </authorList>
    </citation>
    <scope>IDENTIFICATION</scope>
    <source>
        <tissue evidence="9">Whole sample</tissue>
    </source>
</reference>
<dbReference type="GO" id="GO:0000139">
    <property type="term" value="C:Golgi membrane"/>
    <property type="evidence" value="ECO:0007669"/>
    <property type="project" value="UniProtKB-SubCell"/>
</dbReference>
<keyword evidence="8" id="KW-1185">Reference proteome</keyword>
<dbReference type="KEGG" id="cvn:111129413"/>
<dbReference type="PANTHER" id="PTHR15071:SF0">
    <property type="entry name" value="MANNOSE 6-PHOSPHATE RECEPTOR-LIKE PROTEIN 1"/>
    <property type="match status" value="1"/>
</dbReference>
<dbReference type="Pfam" id="PF09451">
    <property type="entry name" value="ATG27"/>
    <property type="match status" value="1"/>
</dbReference>
<dbReference type="InterPro" id="IPR018939">
    <property type="entry name" value="Autophagy-rel_prot_27"/>
</dbReference>
<evidence type="ECO:0000256" key="3">
    <source>
        <dbReference type="ARBA" id="ARBA00022729"/>
    </source>
</evidence>
<evidence type="ECO:0000256" key="1">
    <source>
        <dbReference type="ARBA" id="ARBA00004167"/>
    </source>
</evidence>
<keyword evidence="3 7" id="KW-0732">Signal</keyword>
<evidence type="ECO:0000313" key="9">
    <source>
        <dbReference type="RefSeq" id="XP_022331493.1"/>
    </source>
</evidence>
<feature type="chain" id="PRO_5033980858" evidence="7">
    <location>
        <begin position="34"/>
        <end position="283"/>
    </location>
</feature>
<protein>
    <submittedName>
        <fullName evidence="9">Uncharacterized protein LOC111129413 isoform X1</fullName>
    </submittedName>
</protein>
<evidence type="ECO:0000256" key="4">
    <source>
        <dbReference type="ARBA" id="ARBA00022989"/>
    </source>
</evidence>
<name>A0A8B8DV17_CRAVI</name>
<keyword evidence="2 6" id="KW-0812">Transmembrane</keyword>
<feature type="transmembrane region" description="Helical" evidence="6">
    <location>
        <begin position="218"/>
        <end position="240"/>
    </location>
</feature>
<gene>
    <name evidence="9" type="primary">LOC111129413</name>
</gene>
<sequence length="283" mass="30814">MQKLNMKTTGFISNCKQWILLFTFLVNLHITVSADIKCKGPPGYDVSPLTEGKWTYKAVNQSCLAGAKVNAAATSPYLFATILRTTHCNKSSACVKAFNFTGKNDSTEFSIGQYLSNPFSSSVAAGNGFVASFGKVPYTVNSTKFNLTTVVEFNCNLQAVWKASTGNTSIPKTANLKSKLERKQNNEYQYTISVEYEGACVNILPPTSNTAELSAGTVLIIIFFVSISVYCIAGCSWNCIRGYKGVELLPQAAFWIDLPVLIADGIIFTFSCCKQESSAYDSI</sequence>
<dbReference type="GO" id="GO:0005802">
    <property type="term" value="C:trans-Golgi network"/>
    <property type="evidence" value="ECO:0007669"/>
    <property type="project" value="TreeGrafter"/>
</dbReference>
<evidence type="ECO:0000256" key="6">
    <source>
        <dbReference type="SAM" id="Phobius"/>
    </source>
</evidence>
<dbReference type="Proteomes" id="UP000694844">
    <property type="component" value="Chromosome 4"/>
</dbReference>
<keyword evidence="4 6" id="KW-1133">Transmembrane helix</keyword>
<dbReference type="OrthoDB" id="29460at2759"/>
<dbReference type="GeneID" id="111129413"/>
<organism evidence="8 9">
    <name type="scientific">Crassostrea virginica</name>
    <name type="common">Eastern oyster</name>
    <dbReference type="NCBI Taxonomy" id="6565"/>
    <lineage>
        <taxon>Eukaryota</taxon>
        <taxon>Metazoa</taxon>
        <taxon>Spiralia</taxon>
        <taxon>Lophotrochozoa</taxon>
        <taxon>Mollusca</taxon>
        <taxon>Bivalvia</taxon>
        <taxon>Autobranchia</taxon>
        <taxon>Pteriomorphia</taxon>
        <taxon>Ostreida</taxon>
        <taxon>Ostreoidea</taxon>
        <taxon>Ostreidae</taxon>
        <taxon>Crassostrea</taxon>
    </lineage>
</organism>
<accession>A0A8B8DV17</accession>
<keyword evidence="5 6" id="KW-0472">Membrane</keyword>
<feature type="signal peptide" evidence="7">
    <location>
        <begin position="1"/>
        <end position="33"/>
    </location>
</feature>